<proteinExistence type="predicted"/>
<reference evidence="1 2" key="1">
    <citation type="submission" date="2015-09" db="EMBL/GenBank/DDBJ databases">
        <title>Trachymyrmex zeteki WGS genome.</title>
        <authorList>
            <person name="Nygaard S."/>
            <person name="Hu H."/>
            <person name="Boomsma J."/>
            <person name="Zhang G."/>
        </authorList>
    </citation>
    <scope>NUCLEOTIDE SEQUENCE [LARGE SCALE GENOMIC DNA]</scope>
    <source>
        <strain evidence="1">Tzet28-1</strain>
        <tissue evidence="1">Whole body</tissue>
    </source>
</reference>
<protein>
    <submittedName>
        <fullName evidence="1">Uncharacterized protein</fullName>
    </submittedName>
</protein>
<evidence type="ECO:0000313" key="2">
    <source>
        <dbReference type="Proteomes" id="UP000075809"/>
    </source>
</evidence>
<keyword evidence="2" id="KW-1185">Reference proteome</keyword>
<gene>
    <name evidence="1" type="ORF">ALC60_05833</name>
</gene>
<dbReference type="AlphaFoldDB" id="A0A151X4Q1"/>
<sequence>MADRIKILVQKRTSLKSQITNLSNALDKSNLDNTALRLRITRLTHLYNAYEEYNDELAVLDPNDSHHDEFTNIQERFYNLTSKIETFLNTANTSTSGISNDETQSDRIESSVSTKSRRLKLPFFRHLYPLLMAVTKTGCYLKTFSNMVGSRTDLSDVDKLHYLKATLVGEAANKTKIFAIDGINYSKAWELLERSYKVKKILISLHLSLIINADALVKETSTGLSKLANDNTWEATLGRNEFPKLDQLYKFLYKSAVCQNANEQGLQMQVKR</sequence>
<dbReference type="InterPro" id="IPR005312">
    <property type="entry name" value="DUF1759"/>
</dbReference>
<organism evidence="1 2">
    <name type="scientific">Mycetomoellerius zeteki</name>
    <dbReference type="NCBI Taxonomy" id="64791"/>
    <lineage>
        <taxon>Eukaryota</taxon>
        <taxon>Metazoa</taxon>
        <taxon>Ecdysozoa</taxon>
        <taxon>Arthropoda</taxon>
        <taxon>Hexapoda</taxon>
        <taxon>Insecta</taxon>
        <taxon>Pterygota</taxon>
        <taxon>Neoptera</taxon>
        <taxon>Endopterygota</taxon>
        <taxon>Hymenoptera</taxon>
        <taxon>Apocrita</taxon>
        <taxon>Aculeata</taxon>
        <taxon>Formicoidea</taxon>
        <taxon>Formicidae</taxon>
        <taxon>Myrmicinae</taxon>
        <taxon>Mycetomoellerius</taxon>
    </lineage>
</organism>
<evidence type="ECO:0000313" key="1">
    <source>
        <dbReference type="EMBL" id="KYQ55208.1"/>
    </source>
</evidence>
<accession>A0A151X4Q1</accession>
<dbReference type="STRING" id="64791.A0A151X4Q1"/>
<name>A0A151X4Q1_9HYME</name>
<dbReference type="EMBL" id="KQ982548">
    <property type="protein sequence ID" value="KYQ55208.1"/>
    <property type="molecule type" value="Genomic_DNA"/>
</dbReference>
<dbReference type="Proteomes" id="UP000075809">
    <property type="component" value="Unassembled WGS sequence"/>
</dbReference>
<dbReference type="Pfam" id="PF03564">
    <property type="entry name" value="DUF1759"/>
    <property type="match status" value="1"/>
</dbReference>